<evidence type="ECO:0000313" key="2">
    <source>
        <dbReference type="EMBL" id="SPD33822.1"/>
    </source>
</evidence>
<keyword evidence="1" id="KW-1133">Transmembrane helix</keyword>
<protein>
    <submittedName>
        <fullName evidence="2">Uncharacterized protein</fullName>
    </submittedName>
</protein>
<accession>A0A2N9J968</accession>
<sequence>MPSPPQPPTSRSKGSAPPSLLAHHLLHRAEDGETWQRGLHLHDPRLQIQDRVRSFQHLRWNPQAPRHQTHPLVLHRRLQDLLPQEQGRLPPQLGRVQDWHPHYLAVLEAKPERKLERISGEEEEKRRWNLCGSEGRHGGPVVLMSVQSAFARMETLFSIVAGVSTALLCGGYAGVLVVLGRKEWGNRGGGGSG</sequence>
<organism evidence="2">
    <name type="scientific">Fagus sylvatica</name>
    <name type="common">Beechnut</name>
    <dbReference type="NCBI Taxonomy" id="28930"/>
    <lineage>
        <taxon>Eukaryota</taxon>
        <taxon>Viridiplantae</taxon>
        <taxon>Streptophyta</taxon>
        <taxon>Embryophyta</taxon>
        <taxon>Tracheophyta</taxon>
        <taxon>Spermatophyta</taxon>
        <taxon>Magnoliopsida</taxon>
        <taxon>eudicotyledons</taxon>
        <taxon>Gunneridae</taxon>
        <taxon>Pentapetalae</taxon>
        <taxon>rosids</taxon>
        <taxon>fabids</taxon>
        <taxon>Fagales</taxon>
        <taxon>Fagaceae</taxon>
        <taxon>Fagus</taxon>
    </lineage>
</organism>
<evidence type="ECO:0000256" key="1">
    <source>
        <dbReference type="SAM" id="Phobius"/>
    </source>
</evidence>
<reference evidence="2" key="1">
    <citation type="submission" date="2018-02" db="EMBL/GenBank/DDBJ databases">
        <authorList>
            <person name="Cohen D.B."/>
            <person name="Kent A.D."/>
        </authorList>
    </citation>
    <scope>NUCLEOTIDE SEQUENCE</scope>
</reference>
<feature type="transmembrane region" description="Helical" evidence="1">
    <location>
        <begin position="156"/>
        <end position="179"/>
    </location>
</feature>
<keyword evidence="1" id="KW-0812">Transmembrane</keyword>
<dbReference type="EMBL" id="OIVN01006474">
    <property type="protein sequence ID" value="SPD33822.1"/>
    <property type="molecule type" value="Genomic_DNA"/>
</dbReference>
<dbReference type="AlphaFoldDB" id="A0A2N9J968"/>
<keyword evidence="1" id="KW-0472">Membrane</keyword>
<gene>
    <name evidence="2" type="ORF">FSB_LOCUS61704</name>
</gene>
<name>A0A2N9J968_FAGSY</name>
<proteinExistence type="predicted"/>